<dbReference type="Pfam" id="PF17125">
    <property type="entry name" value="Methyltr_RsmF_N"/>
    <property type="match status" value="1"/>
</dbReference>
<dbReference type="PANTHER" id="PTHR22807:SF30">
    <property type="entry name" value="28S RRNA (CYTOSINE(4447)-C(5))-METHYLTRANSFERASE-RELATED"/>
    <property type="match status" value="1"/>
</dbReference>
<dbReference type="EMBL" id="VIKR01000002">
    <property type="protein sequence ID" value="TQV74895.1"/>
    <property type="molecule type" value="Genomic_DNA"/>
</dbReference>
<dbReference type="InterPro" id="IPR027391">
    <property type="entry name" value="Nol1_Nop2_Fmu_2"/>
</dbReference>
<dbReference type="RefSeq" id="WP_142941513.1">
    <property type="nucleotide sequence ID" value="NZ_VIKR01000002.1"/>
</dbReference>
<evidence type="ECO:0000256" key="6">
    <source>
        <dbReference type="PROSITE-ProRule" id="PRU01023"/>
    </source>
</evidence>
<dbReference type="InterPro" id="IPR023267">
    <property type="entry name" value="RCMT"/>
</dbReference>
<keyword evidence="3 6" id="KW-0808">Transferase</keyword>
<evidence type="ECO:0000256" key="1">
    <source>
        <dbReference type="ARBA" id="ARBA00022490"/>
    </source>
</evidence>
<feature type="binding site" evidence="6">
    <location>
        <begin position="132"/>
        <end position="138"/>
    </location>
    <ligand>
        <name>S-adenosyl-L-methionine</name>
        <dbReference type="ChEBI" id="CHEBI:59789"/>
    </ligand>
</feature>
<dbReference type="PROSITE" id="PS51686">
    <property type="entry name" value="SAM_MT_RSMB_NOP"/>
    <property type="match status" value="1"/>
</dbReference>
<dbReference type="InterPro" id="IPR001678">
    <property type="entry name" value="MeTrfase_RsmB-F_NOP2_dom"/>
</dbReference>
<evidence type="ECO:0000256" key="3">
    <source>
        <dbReference type="ARBA" id="ARBA00022679"/>
    </source>
</evidence>
<dbReference type="AlphaFoldDB" id="A0A545TCF6"/>
<keyword evidence="5 6" id="KW-0694">RNA-binding</keyword>
<dbReference type="Gene3D" id="3.40.50.150">
    <property type="entry name" value="Vaccinia Virus protein VP39"/>
    <property type="match status" value="1"/>
</dbReference>
<feature type="binding site" evidence="6">
    <location>
        <position position="156"/>
    </location>
    <ligand>
        <name>S-adenosyl-L-methionine</name>
        <dbReference type="ChEBI" id="CHEBI:59789"/>
    </ligand>
</feature>
<dbReference type="Pfam" id="PF13636">
    <property type="entry name" value="Methyltranf_PUA"/>
    <property type="match status" value="1"/>
</dbReference>
<comment type="similarity">
    <text evidence="6">Belongs to the class I-like SAM-binding methyltransferase superfamily. RsmB/NOP family.</text>
</comment>
<evidence type="ECO:0000256" key="2">
    <source>
        <dbReference type="ARBA" id="ARBA00022603"/>
    </source>
</evidence>
<evidence type="ECO:0000313" key="9">
    <source>
        <dbReference type="Proteomes" id="UP000317839"/>
    </source>
</evidence>
<dbReference type="Gene3D" id="3.10.450.720">
    <property type="match status" value="1"/>
</dbReference>
<evidence type="ECO:0000259" key="7">
    <source>
        <dbReference type="PROSITE" id="PS51686"/>
    </source>
</evidence>
<keyword evidence="9" id="KW-1185">Reference proteome</keyword>
<feature type="binding site" evidence="6">
    <location>
        <position position="201"/>
    </location>
    <ligand>
        <name>S-adenosyl-L-methionine</name>
        <dbReference type="ChEBI" id="CHEBI:59789"/>
    </ligand>
</feature>
<dbReference type="InterPro" id="IPR048457">
    <property type="entry name" value="YebU_pre-PUA_dom"/>
</dbReference>
<dbReference type="CDD" id="cd02440">
    <property type="entry name" value="AdoMet_MTases"/>
    <property type="match status" value="1"/>
</dbReference>
<dbReference type="Pfam" id="PF21150">
    <property type="entry name" value="YebU_pre-PUA_dom"/>
    <property type="match status" value="1"/>
</dbReference>
<feature type="domain" description="SAM-dependent MTase RsmB/NOP-type" evidence="7">
    <location>
        <begin position="34"/>
        <end position="316"/>
    </location>
</feature>
<keyword evidence="2 6" id="KW-0489">Methyltransferase</keyword>
<dbReference type="NCBIfam" id="TIGR00446">
    <property type="entry name" value="nop2p"/>
    <property type="match status" value="1"/>
</dbReference>
<dbReference type="InterPro" id="IPR031341">
    <property type="entry name" value="Methyltr_RsmF_N"/>
</dbReference>
<accession>A0A545TCF6</accession>
<dbReference type="GO" id="GO:0003723">
    <property type="term" value="F:RNA binding"/>
    <property type="evidence" value="ECO:0007669"/>
    <property type="project" value="UniProtKB-UniRule"/>
</dbReference>
<dbReference type="InterPro" id="IPR029063">
    <property type="entry name" value="SAM-dependent_MTases_sf"/>
</dbReference>
<dbReference type="GO" id="GO:0070475">
    <property type="term" value="P:rRNA base methylation"/>
    <property type="evidence" value="ECO:0007669"/>
    <property type="project" value="TreeGrafter"/>
</dbReference>
<dbReference type="GO" id="GO:0009383">
    <property type="term" value="F:rRNA (cytosine-C5-)-methyltransferase activity"/>
    <property type="evidence" value="ECO:0007669"/>
    <property type="project" value="TreeGrafter"/>
</dbReference>
<organism evidence="8 9">
    <name type="scientific">Aliikangiella marina</name>
    <dbReference type="NCBI Taxonomy" id="1712262"/>
    <lineage>
        <taxon>Bacteria</taxon>
        <taxon>Pseudomonadati</taxon>
        <taxon>Pseudomonadota</taxon>
        <taxon>Gammaproteobacteria</taxon>
        <taxon>Oceanospirillales</taxon>
        <taxon>Pleioneaceae</taxon>
        <taxon>Aliikangiella</taxon>
    </lineage>
</organism>
<keyword evidence="4 6" id="KW-0949">S-adenosyl-L-methionine</keyword>
<proteinExistence type="inferred from homology"/>
<dbReference type="SUPFAM" id="SSF53335">
    <property type="entry name" value="S-adenosyl-L-methionine-dependent methyltransferases"/>
    <property type="match status" value="1"/>
</dbReference>
<protein>
    <submittedName>
        <fullName evidence="8">NOL1/NOP2/sun family putative RNA methylase</fullName>
    </submittedName>
</protein>
<sequence length="482" mass="53755">MSDLLKLASGGKINPAYLAHAKQTFLSQADEKAFLDACGRGLRKSVRVNTLKYSVEEFRELAARHQWQLTAIPWCKEGFWVDESSLSENTALGNTPEHVQGLFYIQEASSMLPSVALLGDNKLAAPLVLDMAAAPGSKTTQLAAMLNNQGLVVANELSASRLKSLHNNLVRCGIFNAAMSHHDGRKFADFVPGLFDYILLDAPCGGEGTVRKDIHALENWSLAKVKEIGELQKALILSAYQSLKPGGRLVYSTCTLSVEENQAIVEFLRANTDAKVINLKHLFEGAERSLIAEGYLHVLPHLYDSEGFFVACIGKPAESQPSESPLAQFKSPFEKLTKKEKLRLREYYQAQFGIDIEPDGFQLLKRQKEVWIFPQAIGEVNAYMKVNRAGMKIAEVYPNKIRSTHEFAYCFGQAATDQIVELTKPDFVEFVKGQSLHLDNCDCRDGEVLMFYQKKVIGIAQKQKNKIKNGYPRELVKDNYQG</sequence>
<dbReference type="Pfam" id="PF01189">
    <property type="entry name" value="Methyltr_RsmB-F"/>
    <property type="match status" value="1"/>
</dbReference>
<comment type="caution">
    <text evidence="8">The sequence shown here is derived from an EMBL/GenBank/DDBJ whole genome shotgun (WGS) entry which is preliminary data.</text>
</comment>
<feature type="active site" description="Nucleophile" evidence="6">
    <location>
        <position position="254"/>
    </location>
</feature>
<evidence type="ECO:0000313" key="8">
    <source>
        <dbReference type="EMBL" id="TQV74895.1"/>
    </source>
</evidence>
<reference evidence="8 9" key="1">
    <citation type="submission" date="2019-06" db="EMBL/GenBank/DDBJ databases">
        <title>Draft genome of Aliikangiella marina GYP-15.</title>
        <authorList>
            <person name="Wang G."/>
        </authorList>
    </citation>
    <scope>NUCLEOTIDE SEQUENCE [LARGE SCALE GENOMIC DNA]</scope>
    <source>
        <strain evidence="8 9">GYP-15</strain>
    </source>
</reference>
<gene>
    <name evidence="8" type="ORF">FLL45_08005</name>
</gene>
<keyword evidence="1" id="KW-0963">Cytoplasm</keyword>
<name>A0A545TCF6_9GAMM</name>
<dbReference type="Proteomes" id="UP000317839">
    <property type="component" value="Unassembled WGS sequence"/>
</dbReference>
<evidence type="ECO:0000256" key="5">
    <source>
        <dbReference type="ARBA" id="ARBA00022884"/>
    </source>
</evidence>
<dbReference type="OrthoDB" id="9810297at2"/>
<dbReference type="InterPro" id="IPR011023">
    <property type="entry name" value="Nop2p"/>
</dbReference>
<dbReference type="PRINTS" id="PR02008">
    <property type="entry name" value="RCMTFAMILY"/>
</dbReference>
<dbReference type="InterPro" id="IPR049560">
    <property type="entry name" value="MeTrfase_RsmB-F_NOP2_cat"/>
</dbReference>
<feature type="binding site" evidence="6">
    <location>
        <position position="183"/>
    </location>
    <ligand>
        <name>S-adenosyl-L-methionine</name>
        <dbReference type="ChEBI" id="CHEBI:59789"/>
    </ligand>
</feature>
<dbReference type="PANTHER" id="PTHR22807">
    <property type="entry name" value="NOP2 YEAST -RELATED NOL1/NOP2/FMU SUN DOMAIN-CONTAINING"/>
    <property type="match status" value="1"/>
</dbReference>
<evidence type="ECO:0000256" key="4">
    <source>
        <dbReference type="ARBA" id="ARBA00022691"/>
    </source>
</evidence>